<proteinExistence type="predicted"/>
<name>A0A6A5YXN0_9PLEO</name>
<feature type="transmembrane region" description="Helical" evidence="9">
    <location>
        <begin position="143"/>
        <end position="163"/>
    </location>
</feature>
<evidence type="ECO:0000256" key="8">
    <source>
        <dbReference type="SAM" id="MobiDB-lite"/>
    </source>
</evidence>
<evidence type="ECO:0000256" key="9">
    <source>
        <dbReference type="SAM" id="Phobius"/>
    </source>
</evidence>
<feature type="transmembrane region" description="Helical" evidence="9">
    <location>
        <begin position="61"/>
        <end position="86"/>
    </location>
</feature>
<organism evidence="10 11">
    <name type="scientific">Lophiotrema nucula</name>
    <dbReference type="NCBI Taxonomy" id="690887"/>
    <lineage>
        <taxon>Eukaryota</taxon>
        <taxon>Fungi</taxon>
        <taxon>Dikarya</taxon>
        <taxon>Ascomycota</taxon>
        <taxon>Pezizomycotina</taxon>
        <taxon>Dothideomycetes</taxon>
        <taxon>Pleosporomycetidae</taxon>
        <taxon>Pleosporales</taxon>
        <taxon>Lophiotremataceae</taxon>
        <taxon>Lophiotrema</taxon>
    </lineage>
</organism>
<reference evidence="10" key="1">
    <citation type="journal article" date="2020" name="Stud. Mycol.">
        <title>101 Dothideomycetes genomes: a test case for predicting lifestyles and emergence of pathogens.</title>
        <authorList>
            <person name="Haridas S."/>
            <person name="Albert R."/>
            <person name="Binder M."/>
            <person name="Bloem J."/>
            <person name="Labutti K."/>
            <person name="Salamov A."/>
            <person name="Andreopoulos B."/>
            <person name="Baker S."/>
            <person name="Barry K."/>
            <person name="Bills G."/>
            <person name="Bluhm B."/>
            <person name="Cannon C."/>
            <person name="Castanera R."/>
            <person name="Culley D."/>
            <person name="Daum C."/>
            <person name="Ezra D."/>
            <person name="Gonzalez J."/>
            <person name="Henrissat B."/>
            <person name="Kuo A."/>
            <person name="Liang C."/>
            <person name="Lipzen A."/>
            <person name="Lutzoni F."/>
            <person name="Magnuson J."/>
            <person name="Mondo S."/>
            <person name="Nolan M."/>
            <person name="Ohm R."/>
            <person name="Pangilinan J."/>
            <person name="Park H.-J."/>
            <person name="Ramirez L."/>
            <person name="Alfaro M."/>
            <person name="Sun H."/>
            <person name="Tritt A."/>
            <person name="Yoshinaga Y."/>
            <person name="Zwiers L.-H."/>
            <person name="Turgeon B."/>
            <person name="Goodwin S."/>
            <person name="Spatafora J."/>
            <person name="Crous P."/>
            <person name="Grigoriev I."/>
        </authorList>
    </citation>
    <scope>NUCLEOTIDE SEQUENCE</scope>
    <source>
        <strain evidence="10">CBS 627.86</strain>
    </source>
</reference>
<protein>
    <submittedName>
        <fullName evidence="10">GPI biosynthesis protein Pig-F</fullName>
    </submittedName>
</protein>
<keyword evidence="7 9" id="KW-0472">Membrane</keyword>
<evidence type="ECO:0000256" key="2">
    <source>
        <dbReference type="ARBA" id="ARBA00004687"/>
    </source>
</evidence>
<dbReference type="Pfam" id="PF06699">
    <property type="entry name" value="PIG-F"/>
    <property type="match status" value="1"/>
</dbReference>
<evidence type="ECO:0000256" key="4">
    <source>
        <dbReference type="ARBA" id="ARBA00022692"/>
    </source>
</evidence>
<keyword evidence="11" id="KW-1185">Reference proteome</keyword>
<evidence type="ECO:0000256" key="6">
    <source>
        <dbReference type="ARBA" id="ARBA00022989"/>
    </source>
</evidence>
<dbReference type="InterPro" id="IPR009580">
    <property type="entry name" value="GPI_biosynthesis_protein_Pig-F"/>
</dbReference>
<dbReference type="UniPathway" id="UPA00196"/>
<dbReference type="OrthoDB" id="17366at2759"/>
<keyword evidence="6 9" id="KW-1133">Transmembrane helix</keyword>
<sequence>MSVQINTPGSKPKAPATPIETSHNDAAKTFTHIHPILVLSLYAYKFPSIVADPVNALMESLVWLGILQIAYVAVCLPPTGSANVVAEKRKPGERKRAVAGKLERELGGKIIPAFLSLTLSVLPAIPILFATLVLFGAPITTHYFETLLCAAHISLLAILPLVYVHGVDGERWREIVALLLPVDSVFGGMVGAFVGAWLGAVPIPLDW</sequence>
<feature type="region of interest" description="Disordered" evidence="8">
    <location>
        <begin position="1"/>
        <end position="21"/>
    </location>
</feature>
<dbReference type="Proteomes" id="UP000799770">
    <property type="component" value="Unassembled WGS sequence"/>
</dbReference>
<gene>
    <name evidence="10" type="ORF">BDV96DRAFT_582394</name>
</gene>
<evidence type="ECO:0000256" key="5">
    <source>
        <dbReference type="ARBA" id="ARBA00022824"/>
    </source>
</evidence>
<accession>A0A6A5YXN0</accession>
<feature type="transmembrane region" description="Helical" evidence="9">
    <location>
        <begin position="175"/>
        <end position="198"/>
    </location>
</feature>
<dbReference type="AlphaFoldDB" id="A0A6A5YXN0"/>
<keyword evidence="5" id="KW-0256">Endoplasmic reticulum</keyword>
<evidence type="ECO:0000256" key="3">
    <source>
        <dbReference type="ARBA" id="ARBA00022502"/>
    </source>
</evidence>
<keyword evidence="4 9" id="KW-0812">Transmembrane</keyword>
<evidence type="ECO:0000313" key="10">
    <source>
        <dbReference type="EMBL" id="KAF2111564.1"/>
    </source>
</evidence>
<keyword evidence="3" id="KW-0337">GPI-anchor biosynthesis</keyword>
<evidence type="ECO:0000313" key="11">
    <source>
        <dbReference type="Proteomes" id="UP000799770"/>
    </source>
</evidence>
<dbReference type="GO" id="GO:0005789">
    <property type="term" value="C:endoplasmic reticulum membrane"/>
    <property type="evidence" value="ECO:0007669"/>
    <property type="project" value="UniProtKB-SubCell"/>
</dbReference>
<dbReference type="EMBL" id="ML977334">
    <property type="protein sequence ID" value="KAF2111564.1"/>
    <property type="molecule type" value="Genomic_DNA"/>
</dbReference>
<evidence type="ECO:0000256" key="1">
    <source>
        <dbReference type="ARBA" id="ARBA00004477"/>
    </source>
</evidence>
<feature type="transmembrane region" description="Helical" evidence="9">
    <location>
        <begin position="110"/>
        <end position="137"/>
    </location>
</feature>
<evidence type="ECO:0000256" key="7">
    <source>
        <dbReference type="ARBA" id="ARBA00023136"/>
    </source>
</evidence>
<comment type="pathway">
    <text evidence="2">Glycolipid biosynthesis; glycosylphosphatidylinositol-anchor biosynthesis.</text>
</comment>
<dbReference type="GO" id="GO:0006506">
    <property type="term" value="P:GPI anchor biosynthetic process"/>
    <property type="evidence" value="ECO:0007669"/>
    <property type="project" value="UniProtKB-UniPathway"/>
</dbReference>
<comment type="subcellular location">
    <subcellularLocation>
        <location evidence="1">Endoplasmic reticulum membrane</location>
        <topology evidence="1">Multi-pass membrane protein</topology>
    </subcellularLocation>
</comment>